<evidence type="ECO:0000256" key="1">
    <source>
        <dbReference type="ARBA" id="ARBA00004434"/>
    </source>
</evidence>
<keyword evidence="8" id="KW-1133">Transmembrane helix</keyword>
<reference evidence="13 14" key="1">
    <citation type="submission" date="2018-05" db="EMBL/GenBank/DDBJ databases">
        <title>Genome sequencing and assembly of the regulated plant pathogen Lachnellula willkommii and related sister species for the development of diagnostic species identification markers.</title>
        <authorList>
            <person name="Giroux E."/>
            <person name="Bilodeau G."/>
        </authorList>
    </citation>
    <scope>NUCLEOTIDE SEQUENCE [LARGE SCALE GENOMIC DNA]</scope>
    <source>
        <strain evidence="13 14">CBS 172.35</strain>
    </source>
</reference>
<evidence type="ECO:0000313" key="14">
    <source>
        <dbReference type="Proteomes" id="UP000315522"/>
    </source>
</evidence>
<evidence type="ECO:0000256" key="10">
    <source>
        <dbReference type="ARBA" id="ARBA00023136"/>
    </source>
</evidence>
<comment type="subcellular location">
    <subcellularLocation>
        <location evidence="1 12">Mitochondrion inner membrane</location>
        <topology evidence="1 12">Single-pass membrane protein</topology>
    </subcellularLocation>
</comment>
<organism evidence="13 14">
    <name type="scientific">Lachnellula willkommii</name>
    <dbReference type="NCBI Taxonomy" id="215461"/>
    <lineage>
        <taxon>Eukaryota</taxon>
        <taxon>Fungi</taxon>
        <taxon>Dikarya</taxon>
        <taxon>Ascomycota</taxon>
        <taxon>Pezizomycotina</taxon>
        <taxon>Leotiomycetes</taxon>
        <taxon>Helotiales</taxon>
        <taxon>Lachnaceae</taxon>
        <taxon>Lachnellula</taxon>
    </lineage>
</organism>
<dbReference type="PANTHER" id="PTHR12980:SF0">
    <property type="entry name" value="CYTOCHROME B-C1 COMPLEX SUBUNIT 9"/>
    <property type="match status" value="1"/>
</dbReference>
<evidence type="ECO:0000256" key="8">
    <source>
        <dbReference type="ARBA" id="ARBA00022989"/>
    </source>
</evidence>
<evidence type="ECO:0000256" key="6">
    <source>
        <dbReference type="ARBA" id="ARBA00022792"/>
    </source>
</evidence>
<evidence type="ECO:0000256" key="2">
    <source>
        <dbReference type="ARBA" id="ARBA00007856"/>
    </source>
</evidence>
<dbReference type="GO" id="GO:0005743">
    <property type="term" value="C:mitochondrial inner membrane"/>
    <property type="evidence" value="ECO:0007669"/>
    <property type="project" value="UniProtKB-SubCell"/>
</dbReference>
<dbReference type="InterPro" id="IPR036656">
    <property type="entry name" value="QCR9_sf"/>
</dbReference>
<protein>
    <recommendedName>
        <fullName evidence="11 12">Complex III subunit 9</fullName>
    </recommendedName>
</protein>
<dbReference type="EMBL" id="QGML01000373">
    <property type="protein sequence ID" value="TVY92175.1"/>
    <property type="molecule type" value="Genomic_DNA"/>
</dbReference>
<evidence type="ECO:0000256" key="5">
    <source>
        <dbReference type="ARBA" id="ARBA00022692"/>
    </source>
</evidence>
<comment type="caution">
    <text evidence="13">The sequence shown here is derived from an EMBL/GenBank/DDBJ whole genome shotgun (WGS) entry which is preliminary data.</text>
</comment>
<gene>
    <name evidence="13" type="ORF">LAWI1_G002019</name>
</gene>
<proteinExistence type="inferred from homology"/>
<dbReference type="Proteomes" id="UP000315522">
    <property type="component" value="Unassembled WGS sequence"/>
</dbReference>
<dbReference type="AlphaFoldDB" id="A0A559MGT5"/>
<dbReference type="GO" id="GO:0045275">
    <property type="term" value="C:respiratory chain complex III"/>
    <property type="evidence" value="ECO:0007669"/>
    <property type="project" value="UniProtKB-UniRule"/>
</dbReference>
<accession>A0A559MGT5</accession>
<dbReference type="InterPro" id="IPR008027">
    <property type="entry name" value="QCR9"/>
</dbReference>
<comment type="function">
    <text evidence="12">Component of the ubiquinol-cytochrome c oxidoreductase, a multisubunit transmembrane complex that is part of the mitochondrial electron transport chain which drives oxidative phosphorylation. The complex plays an important role in the uptake of multiple carbon sources present in different host niches.</text>
</comment>
<evidence type="ECO:0000256" key="7">
    <source>
        <dbReference type="ARBA" id="ARBA00022982"/>
    </source>
</evidence>
<name>A0A559MGT5_9HELO</name>
<evidence type="ECO:0000256" key="3">
    <source>
        <dbReference type="ARBA" id="ARBA00022448"/>
    </source>
</evidence>
<dbReference type="PANTHER" id="PTHR12980">
    <property type="entry name" value="UBIQUINOL-CYTOCHROME C REDUCTASE COMPLEX, SUBUNIT X"/>
    <property type="match status" value="1"/>
</dbReference>
<keyword evidence="9 12" id="KW-0496">Mitochondrion</keyword>
<dbReference type="GO" id="GO:0006122">
    <property type="term" value="P:mitochondrial electron transport, ubiquinol to cytochrome c"/>
    <property type="evidence" value="ECO:0007669"/>
    <property type="project" value="UniProtKB-UniRule"/>
</dbReference>
<evidence type="ECO:0000256" key="4">
    <source>
        <dbReference type="ARBA" id="ARBA00022660"/>
    </source>
</evidence>
<keyword evidence="3 12" id="KW-0813">Transport</keyword>
<keyword evidence="10" id="KW-0472">Membrane</keyword>
<feature type="non-terminal residue" evidence="13">
    <location>
        <position position="1"/>
    </location>
</feature>
<evidence type="ECO:0000256" key="12">
    <source>
        <dbReference type="RuleBase" id="RU368056"/>
    </source>
</evidence>
<evidence type="ECO:0000256" key="11">
    <source>
        <dbReference type="ARBA" id="ARBA00044247"/>
    </source>
</evidence>
<keyword evidence="14" id="KW-1185">Reference proteome</keyword>
<comment type="similarity">
    <text evidence="2 12">Belongs to the UQCR10/QCR9 family.</text>
</comment>
<keyword evidence="7 12" id="KW-0249">Electron transport</keyword>
<keyword evidence="5" id="KW-0812">Transmembrane</keyword>
<evidence type="ECO:0000256" key="9">
    <source>
        <dbReference type="ARBA" id="ARBA00023128"/>
    </source>
</evidence>
<keyword evidence="4 12" id="KW-0679">Respiratory chain</keyword>
<dbReference type="SUPFAM" id="SSF81514">
    <property type="entry name" value="Subunit X (non-heme 7 kDa protein) of cytochrome bc1 complex (Ubiquinol-cytochrome c reductase)"/>
    <property type="match status" value="1"/>
</dbReference>
<dbReference type="Gene3D" id="1.20.5.260">
    <property type="entry name" value="Cytochrome b-c1 complex subunit 9"/>
    <property type="match status" value="1"/>
</dbReference>
<comment type="subunit">
    <text evidence="12">Component of the ubiquinol-cytochrome c oxidoreductase (cytochrome b-c1 complex, complex III, CIII), a multisubunit enzyme composed of 3 respiratory subunits cytochrome b, cytochrome c1 and Rieske protein, 2 core protein subunits, and additional low-molecular weight protein subunits.</text>
</comment>
<evidence type="ECO:0000313" key="13">
    <source>
        <dbReference type="EMBL" id="TVY92175.1"/>
    </source>
</evidence>
<dbReference type="Pfam" id="PF05365">
    <property type="entry name" value="UCR_UQCRX_QCR9"/>
    <property type="match status" value="2"/>
</dbReference>
<sequence>ALFRKNYVFLGVVFASAFAFEMYVKLPGNTDAELDLMGHYRSYDNVMDKVWDGFNKGRQWKDIRAKYVEAGGDDE</sequence>
<keyword evidence="6 12" id="KW-0999">Mitochondrion inner membrane</keyword>